<evidence type="ECO:0000256" key="1">
    <source>
        <dbReference type="ARBA" id="ARBA00022448"/>
    </source>
</evidence>
<sequence length="211" mass="22166">MPILFGLKVLAISITVLGASSVQADAAAGKTLYNSCIACHGDKAQGNPAMNAPALTGQSTAYLSRQLKHFKAGIRGGDSKDTFGAQMRGMTATLVDDQAIADVSDYIAALAVTGPASKAQGDLRKGNNLYQGNCGSCHGGKAEGNTALNSPRLAGLDGAYLIRQYNNFKTGIRGSHPEDRFGKQMKFMANSLPTEKDLQDVVAYIHAQTVE</sequence>
<keyword evidence="5 6" id="KW-0408">Iron</keyword>
<gene>
    <name evidence="9" type="ORF">BST96_03490</name>
</gene>
<dbReference type="InterPro" id="IPR009056">
    <property type="entry name" value="Cyt_c-like_dom"/>
</dbReference>
<reference evidence="9 10" key="1">
    <citation type="submission" date="2016-11" db="EMBL/GenBank/DDBJ databases">
        <title>Trade-off between light-utilization and light-protection in marine flavobacteria.</title>
        <authorList>
            <person name="Kumagai Y."/>
        </authorList>
    </citation>
    <scope>NUCLEOTIDE SEQUENCE [LARGE SCALE GENOMIC DNA]</scope>
    <source>
        <strain evidence="9 10">NBRC 107125</strain>
    </source>
</reference>
<keyword evidence="3 6" id="KW-0479">Metal-binding</keyword>
<dbReference type="Gene3D" id="1.10.760.10">
    <property type="entry name" value="Cytochrome c-like domain"/>
    <property type="match status" value="2"/>
</dbReference>
<evidence type="ECO:0000313" key="9">
    <source>
        <dbReference type="EMBL" id="ARN73250.1"/>
    </source>
</evidence>
<evidence type="ECO:0000256" key="2">
    <source>
        <dbReference type="ARBA" id="ARBA00022617"/>
    </source>
</evidence>
<dbReference type="PANTHER" id="PTHR33751:SF9">
    <property type="entry name" value="CYTOCHROME C4"/>
    <property type="match status" value="1"/>
</dbReference>
<name>A0A1X9N562_9GAMM</name>
<keyword evidence="2 6" id="KW-0349">Heme</keyword>
<proteinExistence type="predicted"/>
<feature type="chain" id="PRO_5012688402" evidence="7">
    <location>
        <begin position="25"/>
        <end position="211"/>
    </location>
</feature>
<dbReference type="InterPro" id="IPR036909">
    <property type="entry name" value="Cyt_c-like_dom_sf"/>
</dbReference>
<dbReference type="SUPFAM" id="SSF46626">
    <property type="entry name" value="Cytochrome c"/>
    <property type="match status" value="2"/>
</dbReference>
<keyword evidence="1" id="KW-0813">Transport</keyword>
<dbReference type="InterPro" id="IPR050597">
    <property type="entry name" value="Cytochrome_c_Oxidase_Subunit"/>
</dbReference>
<evidence type="ECO:0000256" key="3">
    <source>
        <dbReference type="ARBA" id="ARBA00022723"/>
    </source>
</evidence>
<evidence type="ECO:0000313" key="10">
    <source>
        <dbReference type="Proteomes" id="UP000193450"/>
    </source>
</evidence>
<evidence type="ECO:0000256" key="4">
    <source>
        <dbReference type="ARBA" id="ARBA00022982"/>
    </source>
</evidence>
<dbReference type="STRING" id="716816.BST96_03490"/>
<dbReference type="PANTHER" id="PTHR33751">
    <property type="entry name" value="CBB3-TYPE CYTOCHROME C OXIDASE SUBUNIT FIXP"/>
    <property type="match status" value="1"/>
</dbReference>
<dbReference type="Pfam" id="PF00034">
    <property type="entry name" value="Cytochrom_C"/>
    <property type="match status" value="2"/>
</dbReference>
<dbReference type="GO" id="GO:0020037">
    <property type="term" value="F:heme binding"/>
    <property type="evidence" value="ECO:0007669"/>
    <property type="project" value="InterPro"/>
</dbReference>
<evidence type="ECO:0000256" key="5">
    <source>
        <dbReference type="ARBA" id="ARBA00023004"/>
    </source>
</evidence>
<dbReference type="OrthoDB" id="9773456at2"/>
<dbReference type="GO" id="GO:0009055">
    <property type="term" value="F:electron transfer activity"/>
    <property type="evidence" value="ECO:0007669"/>
    <property type="project" value="InterPro"/>
</dbReference>
<keyword evidence="10" id="KW-1185">Reference proteome</keyword>
<dbReference type="Proteomes" id="UP000193450">
    <property type="component" value="Chromosome"/>
</dbReference>
<dbReference type="AlphaFoldDB" id="A0A1X9N562"/>
<feature type="domain" description="Cytochrome c" evidence="8">
    <location>
        <begin position="24"/>
        <end position="111"/>
    </location>
</feature>
<keyword evidence="7" id="KW-0732">Signal</keyword>
<keyword evidence="4" id="KW-0249">Electron transport</keyword>
<dbReference type="PROSITE" id="PS51007">
    <property type="entry name" value="CYTC"/>
    <property type="match status" value="2"/>
</dbReference>
<dbReference type="KEGG" id="osg:BST96_03490"/>
<organism evidence="9 10">
    <name type="scientific">Oceanicoccus sagamiensis</name>
    <dbReference type="NCBI Taxonomy" id="716816"/>
    <lineage>
        <taxon>Bacteria</taxon>
        <taxon>Pseudomonadati</taxon>
        <taxon>Pseudomonadota</taxon>
        <taxon>Gammaproteobacteria</taxon>
        <taxon>Cellvibrionales</taxon>
        <taxon>Spongiibacteraceae</taxon>
        <taxon>Oceanicoccus</taxon>
    </lineage>
</organism>
<evidence type="ECO:0000256" key="7">
    <source>
        <dbReference type="SAM" id="SignalP"/>
    </source>
</evidence>
<feature type="domain" description="Cytochrome c" evidence="8">
    <location>
        <begin position="121"/>
        <end position="209"/>
    </location>
</feature>
<protein>
    <submittedName>
        <fullName evidence="9">Cytochrome C</fullName>
    </submittedName>
</protein>
<evidence type="ECO:0000256" key="6">
    <source>
        <dbReference type="PROSITE-ProRule" id="PRU00433"/>
    </source>
</evidence>
<dbReference type="RefSeq" id="WP_157117838.1">
    <property type="nucleotide sequence ID" value="NZ_CP019343.1"/>
</dbReference>
<accession>A0A1X9N562</accession>
<dbReference type="EMBL" id="CP019343">
    <property type="protein sequence ID" value="ARN73250.1"/>
    <property type="molecule type" value="Genomic_DNA"/>
</dbReference>
<dbReference type="GO" id="GO:0046872">
    <property type="term" value="F:metal ion binding"/>
    <property type="evidence" value="ECO:0007669"/>
    <property type="project" value="UniProtKB-KW"/>
</dbReference>
<evidence type="ECO:0000259" key="8">
    <source>
        <dbReference type="PROSITE" id="PS51007"/>
    </source>
</evidence>
<feature type="signal peptide" evidence="7">
    <location>
        <begin position="1"/>
        <end position="24"/>
    </location>
</feature>